<evidence type="ECO:0000313" key="2">
    <source>
        <dbReference type="EMBL" id="CAL1401319.1"/>
    </source>
</evidence>
<protein>
    <submittedName>
        <fullName evidence="2">Uncharacterized protein</fullName>
    </submittedName>
</protein>
<proteinExistence type="predicted"/>
<keyword evidence="3" id="KW-1185">Reference proteome</keyword>
<feature type="compositionally biased region" description="Pro residues" evidence="1">
    <location>
        <begin position="47"/>
        <end position="65"/>
    </location>
</feature>
<accession>A0AAV2FTQ8</accession>
<dbReference type="EMBL" id="OZ034820">
    <property type="protein sequence ID" value="CAL1401319.1"/>
    <property type="molecule type" value="Genomic_DNA"/>
</dbReference>
<feature type="region of interest" description="Disordered" evidence="1">
    <location>
        <begin position="38"/>
        <end position="65"/>
    </location>
</feature>
<gene>
    <name evidence="2" type="ORF">LTRI10_LOCUS41384</name>
</gene>
<dbReference type="AlphaFoldDB" id="A0AAV2FTQ8"/>
<organism evidence="2 3">
    <name type="scientific">Linum trigynum</name>
    <dbReference type="NCBI Taxonomy" id="586398"/>
    <lineage>
        <taxon>Eukaryota</taxon>
        <taxon>Viridiplantae</taxon>
        <taxon>Streptophyta</taxon>
        <taxon>Embryophyta</taxon>
        <taxon>Tracheophyta</taxon>
        <taxon>Spermatophyta</taxon>
        <taxon>Magnoliopsida</taxon>
        <taxon>eudicotyledons</taxon>
        <taxon>Gunneridae</taxon>
        <taxon>Pentapetalae</taxon>
        <taxon>rosids</taxon>
        <taxon>fabids</taxon>
        <taxon>Malpighiales</taxon>
        <taxon>Linaceae</taxon>
        <taxon>Linum</taxon>
    </lineage>
</organism>
<sequence>MFPPPPRFTQNRSLPIDVLSRTLPSTSISLASMTLSAATPNFRDNTPDPPPLKCPPTPGPPPPAAPSGLFLKWDLHHDPVRISKVSVDQADLVVVAVNVLG</sequence>
<name>A0AAV2FTQ8_9ROSI</name>
<reference evidence="2 3" key="1">
    <citation type="submission" date="2024-04" db="EMBL/GenBank/DDBJ databases">
        <authorList>
            <person name="Fracassetti M."/>
        </authorList>
    </citation>
    <scope>NUCLEOTIDE SEQUENCE [LARGE SCALE GENOMIC DNA]</scope>
</reference>
<evidence type="ECO:0000313" key="3">
    <source>
        <dbReference type="Proteomes" id="UP001497516"/>
    </source>
</evidence>
<evidence type="ECO:0000256" key="1">
    <source>
        <dbReference type="SAM" id="MobiDB-lite"/>
    </source>
</evidence>
<dbReference type="Proteomes" id="UP001497516">
    <property type="component" value="Chromosome 7"/>
</dbReference>